<evidence type="ECO:0000313" key="11">
    <source>
        <dbReference type="Proteomes" id="UP000515312"/>
    </source>
</evidence>
<feature type="transmembrane region" description="Helical" evidence="7">
    <location>
        <begin position="398"/>
        <end position="423"/>
    </location>
</feature>
<keyword evidence="3 7" id="KW-0812">Transmembrane</keyword>
<dbReference type="EMBL" id="CP060394">
    <property type="protein sequence ID" value="QNI32977.1"/>
    <property type="molecule type" value="Genomic_DNA"/>
</dbReference>
<feature type="transmembrane region" description="Helical" evidence="7">
    <location>
        <begin position="443"/>
        <end position="465"/>
    </location>
</feature>
<keyword evidence="11" id="KW-1185">Reference proteome</keyword>
<dbReference type="KEGG" id="adin:H7849_03055"/>
<dbReference type="Pfam" id="PF12704">
    <property type="entry name" value="MacB_PCD"/>
    <property type="match status" value="2"/>
</dbReference>
<dbReference type="GO" id="GO:0022857">
    <property type="term" value="F:transmembrane transporter activity"/>
    <property type="evidence" value="ECO:0007669"/>
    <property type="project" value="TreeGrafter"/>
</dbReference>
<keyword evidence="2" id="KW-1003">Cell membrane</keyword>
<feature type="transmembrane region" description="Helical" evidence="7">
    <location>
        <begin position="343"/>
        <end position="367"/>
    </location>
</feature>
<evidence type="ECO:0000313" key="10">
    <source>
        <dbReference type="EMBL" id="QNI32977.1"/>
    </source>
</evidence>
<evidence type="ECO:0000256" key="7">
    <source>
        <dbReference type="SAM" id="Phobius"/>
    </source>
</evidence>
<feature type="transmembrane region" description="Helical" evidence="7">
    <location>
        <begin position="847"/>
        <end position="866"/>
    </location>
</feature>
<feature type="transmembrane region" description="Helical" evidence="7">
    <location>
        <begin position="495"/>
        <end position="518"/>
    </location>
</feature>
<evidence type="ECO:0000259" key="8">
    <source>
        <dbReference type="Pfam" id="PF02687"/>
    </source>
</evidence>
<evidence type="ECO:0000256" key="4">
    <source>
        <dbReference type="ARBA" id="ARBA00022989"/>
    </source>
</evidence>
<comment type="subcellular location">
    <subcellularLocation>
        <location evidence="1">Cell membrane</location>
        <topology evidence="1">Multi-pass membrane protein</topology>
    </subcellularLocation>
</comment>
<dbReference type="InterPro" id="IPR047928">
    <property type="entry name" value="Perm_prefix_1"/>
</dbReference>
<dbReference type="InterPro" id="IPR025857">
    <property type="entry name" value="MacB_PCD"/>
</dbReference>
<dbReference type="PANTHER" id="PTHR30572:SF4">
    <property type="entry name" value="ABC TRANSPORTER PERMEASE YTRF"/>
    <property type="match status" value="1"/>
</dbReference>
<feature type="domain" description="MacB-like periplasmic core" evidence="9">
    <location>
        <begin position="95"/>
        <end position="308"/>
    </location>
</feature>
<evidence type="ECO:0000256" key="5">
    <source>
        <dbReference type="ARBA" id="ARBA00023136"/>
    </source>
</evidence>
<feature type="transmembrane region" description="Helical" evidence="7">
    <location>
        <begin position="804"/>
        <end position="827"/>
    </location>
</feature>
<name>A0A7G8BKA7_9BACT</name>
<dbReference type="GO" id="GO:0005886">
    <property type="term" value="C:plasma membrane"/>
    <property type="evidence" value="ECO:0007669"/>
    <property type="project" value="UniProtKB-SubCell"/>
</dbReference>
<accession>A0A7G8BKA7</accession>
<evidence type="ECO:0000256" key="6">
    <source>
        <dbReference type="ARBA" id="ARBA00038076"/>
    </source>
</evidence>
<keyword evidence="5 7" id="KW-0472">Membrane</keyword>
<dbReference type="InterPro" id="IPR003838">
    <property type="entry name" value="ABC3_permease_C"/>
</dbReference>
<dbReference type="NCBIfam" id="TIGR03434">
    <property type="entry name" value="ADOP"/>
    <property type="match status" value="1"/>
</dbReference>
<evidence type="ECO:0000256" key="1">
    <source>
        <dbReference type="ARBA" id="ARBA00004651"/>
    </source>
</evidence>
<comment type="similarity">
    <text evidence="6">Belongs to the ABC-4 integral membrane protein family.</text>
</comment>
<dbReference type="InterPro" id="IPR050250">
    <property type="entry name" value="Macrolide_Exporter_MacB"/>
</dbReference>
<gene>
    <name evidence="10" type="ORF">H7849_03055</name>
</gene>
<dbReference type="InterPro" id="IPR017800">
    <property type="entry name" value="ADOP"/>
</dbReference>
<feature type="domain" description="ABC3 transporter permease C-terminal" evidence="8">
    <location>
        <begin position="349"/>
        <end position="471"/>
    </location>
</feature>
<evidence type="ECO:0000259" key="9">
    <source>
        <dbReference type="Pfam" id="PF12704"/>
    </source>
</evidence>
<feature type="transmembrane region" description="Helical" evidence="7">
    <location>
        <begin position="759"/>
        <end position="784"/>
    </location>
</feature>
<feature type="transmembrane region" description="Helical" evidence="7">
    <location>
        <begin position="94"/>
        <end position="116"/>
    </location>
</feature>
<feature type="domain" description="MacB-like periplasmic core" evidence="9">
    <location>
        <begin position="494"/>
        <end position="702"/>
    </location>
</feature>
<dbReference type="Proteomes" id="UP000515312">
    <property type="component" value="Chromosome"/>
</dbReference>
<organism evidence="10 11">
    <name type="scientific">Alloacidobacterium dinghuense</name>
    <dbReference type="NCBI Taxonomy" id="2763107"/>
    <lineage>
        <taxon>Bacteria</taxon>
        <taxon>Pseudomonadati</taxon>
        <taxon>Acidobacteriota</taxon>
        <taxon>Terriglobia</taxon>
        <taxon>Terriglobales</taxon>
        <taxon>Acidobacteriaceae</taxon>
        <taxon>Alloacidobacterium</taxon>
    </lineage>
</organism>
<dbReference type="Pfam" id="PF02687">
    <property type="entry name" value="FtsX"/>
    <property type="match status" value="2"/>
</dbReference>
<keyword evidence="4 7" id="KW-1133">Transmembrane helix</keyword>
<dbReference type="AlphaFoldDB" id="A0A7G8BKA7"/>
<dbReference type="PANTHER" id="PTHR30572">
    <property type="entry name" value="MEMBRANE COMPONENT OF TRANSPORTER-RELATED"/>
    <property type="match status" value="1"/>
</dbReference>
<dbReference type="RefSeq" id="WP_186744048.1">
    <property type="nucleotide sequence ID" value="NZ_CP060394.1"/>
</dbReference>
<evidence type="ECO:0000256" key="3">
    <source>
        <dbReference type="ARBA" id="ARBA00022692"/>
    </source>
</evidence>
<reference evidence="10 11" key="1">
    <citation type="submission" date="2020-08" db="EMBL/GenBank/DDBJ databases">
        <title>Edaphobacter telluris sp. nov. and Acidobacterium dinghuensis sp. nov., two acidobacteria isolated from forest soil.</title>
        <authorList>
            <person name="Fu J."/>
            <person name="Qiu L."/>
        </authorList>
    </citation>
    <scope>NUCLEOTIDE SEQUENCE [LARGE SCALE GENOMIC DNA]</scope>
    <source>
        <strain evidence="10">4Y35</strain>
    </source>
</reference>
<evidence type="ECO:0000256" key="2">
    <source>
        <dbReference type="ARBA" id="ARBA00022475"/>
    </source>
</evidence>
<proteinExistence type="inferred from homology"/>
<protein>
    <submittedName>
        <fullName evidence="10">ABC transporter permease</fullName>
    </submittedName>
</protein>
<sequence length="883" mass="95936">MPKLRALWIRLRGLIGRKSEDFNAELESHLQLHIEDNLRRGMTPEQARREALIKLGGIEQTRQAYRERQSLPPIESLWQDIRFGLRMLWKSPGFTVTAVLTLALGIGANTAIFSVVKAVLMAPLPYKDPSRIVAVWTASPARGNQPLPNSPGDFAIWKKSGIFEDLAPSYDDEKTLTGQGSPQFLIGYAVSANYLRILGVQPQLGRLYTDEEDKPGGPKVALLSNHLWRATFHSDPNIVGKAITLDGKPCTVLGVMPPTFDYPPTVDLWNPAAMAPSDFDDFNRTYVRILGRLRSGITLEAAQKEINALEAQTALAHPSTDNGNRVVLAPIRQQLVGDIRKPLLILLGAVGLVLLIACANTAGLALARNAERQKEISVRLALGATRLRLLRQFVTENLLLAIMGGAAGILLALAGTRLLLPLFPNDVANLQIPKVTEIPIDGGVLLFALVITMLSTFLFGVLPVLKATRAEASDAMKESARSATASRRSNRSRSAIVVSEVAISLILLTAAGLVVASFQRVMNSDLGFQSDHVLALQVFLPLDRYPSNDQEKRRALVNEAISRMSAVPGVKSAGATNFLPLIGFWGTTNFLFHGQVPPKDGQLPEADNRLMTPGYMQTMGIPLLRGRAFTDADRSDSAHVAMINQTFARQYFKDKDPIGEELNLGTVDKPDWWRIVGISGDVKSFGQDQPTHADIYRPFDQDPFPLVAFVLHTDTDPASMIKPAEQALWSLDPDLPVFKAIPMDSLANQSLALRRASSVLISGFAILALVLACIGIYGVMAYAVTQRTQEIGVRMALGAGRSDVLRLILGFGFRLILAGVIIGLAGALATTRLLTSLLFETTPLNPLIFSSAAAVLIAVAVLASYLPARRAASIDPINALRTE</sequence>
<dbReference type="NCBIfam" id="NF038403">
    <property type="entry name" value="perm_prefix_1"/>
    <property type="match status" value="1"/>
</dbReference>
<feature type="domain" description="ABC3 transporter permease C-terminal" evidence="8">
    <location>
        <begin position="764"/>
        <end position="876"/>
    </location>
</feature>